<feature type="chain" id="PRO_5044235080" description="LRRNT domain-containing protein" evidence="3">
    <location>
        <begin position="30"/>
        <end position="96"/>
    </location>
</feature>
<dbReference type="Gene3D" id="3.80.10.10">
    <property type="entry name" value="Ribonuclease Inhibitor"/>
    <property type="match status" value="1"/>
</dbReference>
<feature type="signal peptide" evidence="3">
    <location>
        <begin position="1"/>
        <end position="29"/>
    </location>
</feature>
<dbReference type="InterPro" id="IPR000372">
    <property type="entry name" value="LRRNT"/>
</dbReference>
<feature type="domain" description="LRRNT" evidence="4">
    <location>
        <begin position="30"/>
        <end position="64"/>
    </location>
</feature>
<reference evidence="6" key="1">
    <citation type="journal article" date="2018" name="PLoS ONE">
        <title>Chinook salmon (Oncorhynchus tshawytscha) genome and transcriptome.</title>
        <authorList>
            <person name="Christensen K.A."/>
            <person name="Leong J.S."/>
            <person name="Sakhrani D."/>
            <person name="Biagi C.A."/>
            <person name="Minkley D.R."/>
            <person name="Withler R.E."/>
            <person name="Rondeau E.B."/>
            <person name="Koop B.F."/>
            <person name="Devlin R.H."/>
        </authorList>
    </citation>
    <scope>NUCLEOTIDE SEQUENCE [LARGE SCALE GENOMIC DNA]</scope>
</reference>
<dbReference type="AlphaFoldDB" id="A0AAZ3R6T2"/>
<dbReference type="SMART" id="SM00013">
    <property type="entry name" value="LRRNT"/>
    <property type="match status" value="1"/>
</dbReference>
<organism evidence="5 6">
    <name type="scientific">Oncorhynchus tshawytscha</name>
    <name type="common">Chinook salmon</name>
    <name type="synonym">Salmo tshawytscha</name>
    <dbReference type="NCBI Taxonomy" id="74940"/>
    <lineage>
        <taxon>Eukaryota</taxon>
        <taxon>Metazoa</taxon>
        <taxon>Chordata</taxon>
        <taxon>Craniata</taxon>
        <taxon>Vertebrata</taxon>
        <taxon>Euteleostomi</taxon>
        <taxon>Actinopterygii</taxon>
        <taxon>Neopterygii</taxon>
        <taxon>Teleostei</taxon>
        <taxon>Protacanthopterygii</taxon>
        <taxon>Salmoniformes</taxon>
        <taxon>Salmonidae</taxon>
        <taxon>Salmoninae</taxon>
        <taxon>Oncorhynchus</taxon>
    </lineage>
</organism>
<accession>A0AAZ3R6T2</accession>
<proteinExistence type="predicted"/>
<dbReference type="Ensembl" id="ENSOTST00005134433.1">
    <property type="protein sequence ID" value="ENSOTSP00005136618.1"/>
    <property type="gene ID" value="ENSOTSG00005069737.1"/>
</dbReference>
<reference evidence="5" key="3">
    <citation type="submission" date="2025-09" db="UniProtKB">
        <authorList>
            <consortium name="Ensembl"/>
        </authorList>
    </citation>
    <scope>IDENTIFICATION</scope>
</reference>
<dbReference type="InterPro" id="IPR032675">
    <property type="entry name" value="LRR_dom_sf"/>
</dbReference>
<evidence type="ECO:0000256" key="1">
    <source>
        <dbReference type="ARBA" id="ARBA00022614"/>
    </source>
</evidence>
<name>A0AAZ3R6T2_ONCTS</name>
<keyword evidence="6" id="KW-1185">Reference proteome</keyword>
<keyword evidence="2 3" id="KW-0732">Signal</keyword>
<evidence type="ECO:0000313" key="6">
    <source>
        <dbReference type="Proteomes" id="UP000694402"/>
    </source>
</evidence>
<reference evidence="5" key="2">
    <citation type="submission" date="2025-08" db="UniProtKB">
        <authorList>
            <consortium name="Ensembl"/>
        </authorList>
    </citation>
    <scope>IDENTIFICATION</scope>
</reference>
<sequence>ELGRDLGRGLGGWSFTLLVLLLLLSPVFPQCPDSCHCVWESSMVLCTDAGLREFPQGLPPDTVTLHLERNYIHNNWDFLNSPSLLLLVHLIHLFID</sequence>
<evidence type="ECO:0000256" key="3">
    <source>
        <dbReference type="SAM" id="SignalP"/>
    </source>
</evidence>
<dbReference type="SUPFAM" id="SSF52058">
    <property type="entry name" value="L domain-like"/>
    <property type="match status" value="1"/>
</dbReference>
<evidence type="ECO:0000313" key="5">
    <source>
        <dbReference type="Ensembl" id="ENSOTSP00005136618.1"/>
    </source>
</evidence>
<evidence type="ECO:0000259" key="4">
    <source>
        <dbReference type="SMART" id="SM00013"/>
    </source>
</evidence>
<protein>
    <recommendedName>
        <fullName evidence="4">LRRNT domain-containing protein</fullName>
    </recommendedName>
</protein>
<evidence type="ECO:0000256" key="2">
    <source>
        <dbReference type="ARBA" id="ARBA00022729"/>
    </source>
</evidence>
<keyword evidence="1" id="KW-0433">Leucine-rich repeat</keyword>
<dbReference type="Proteomes" id="UP000694402">
    <property type="component" value="Unassembled WGS sequence"/>
</dbReference>